<evidence type="ECO:0000313" key="1">
    <source>
        <dbReference type="EMBL" id="MCP2729623.1"/>
    </source>
</evidence>
<dbReference type="Proteomes" id="UP001204953">
    <property type="component" value="Unassembled WGS sequence"/>
</dbReference>
<gene>
    <name evidence="1" type="ORF">NJ959_14315</name>
</gene>
<reference evidence="1" key="1">
    <citation type="submission" date="2022-06" db="EMBL/GenBank/DDBJ databases">
        <title>New cyanobacteria of genus Symplocastrum in benthos of Lake Baikal.</title>
        <authorList>
            <person name="Sorokovikova E."/>
            <person name="Tikhonova I."/>
            <person name="Krasnopeev A."/>
            <person name="Evseev P."/>
            <person name="Gladkikh A."/>
            <person name="Belykh O."/>
        </authorList>
    </citation>
    <scope>NUCLEOTIDE SEQUENCE</scope>
    <source>
        <strain evidence="1">BBK-W-15</strain>
    </source>
</reference>
<comment type="caution">
    <text evidence="1">The sequence shown here is derived from an EMBL/GenBank/DDBJ whole genome shotgun (WGS) entry which is preliminary data.</text>
</comment>
<dbReference type="AlphaFoldDB" id="A0AAE3GTJ4"/>
<accession>A0AAE3GTJ4</accession>
<name>A0AAE3GTJ4_9CYAN</name>
<dbReference type="RefSeq" id="WP_254012405.1">
    <property type="nucleotide sequence ID" value="NZ_JAMZMM010000129.1"/>
</dbReference>
<sequence length="76" mass="8818">MNSATRHNPMPIILNDRDLEELFPNPFDSINDEEIDELLKAETEGKKVRVIGRYAQVDVRKRKDPPPLYQGHALVY</sequence>
<protein>
    <submittedName>
        <fullName evidence="1">Uncharacterized protein</fullName>
    </submittedName>
</protein>
<proteinExistence type="predicted"/>
<dbReference type="EMBL" id="JAMZMM010000129">
    <property type="protein sequence ID" value="MCP2729623.1"/>
    <property type="molecule type" value="Genomic_DNA"/>
</dbReference>
<keyword evidence="2" id="KW-1185">Reference proteome</keyword>
<organism evidence="1 2">
    <name type="scientific">Limnofasciculus baicalensis BBK-W-15</name>
    <dbReference type="NCBI Taxonomy" id="2699891"/>
    <lineage>
        <taxon>Bacteria</taxon>
        <taxon>Bacillati</taxon>
        <taxon>Cyanobacteriota</taxon>
        <taxon>Cyanophyceae</taxon>
        <taxon>Coleofasciculales</taxon>
        <taxon>Coleofasciculaceae</taxon>
        <taxon>Limnofasciculus</taxon>
        <taxon>Limnofasciculus baicalensis</taxon>
    </lineage>
</organism>
<evidence type="ECO:0000313" key="2">
    <source>
        <dbReference type="Proteomes" id="UP001204953"/>
    </source>
</evidence>